<dbReference type="InterPro" id="IPR000719">
    <property type="entry name" value="Prot_kinase_dom"/>
</dbReference>
<accession>A0A8H4AF32</accession>
<keyword evidence="2" id="KW-0808">Transferase</keyword>
<keyword evidence="2" id="KW-0418">Kinase</keyword>
<gene>
    <name evidence="2" type="ORF">F8M41_022426</name>
</gene>
<dbReference type="OrthoDB" id="346907at2759"/>
<dbReference type="EMBL" id="WTPW01000694">
    <property type="protein sequence ID" value="KAF0488032.1"/>
    <property type="molecule type" value="Genomic_DNA"/>
</dbReference>
<sequence length="206" mass="23659">MVNEHRNIVTFYGFCMDKNEMCLVFEWADKGDLRNFLANKVLDWPQRYKIASEIAFGLKYIHNKDIVHPLENVLVHGDGRMMITDFGVSKPLDATFNQCQYGMAAYIDPLCIINSQRPKTFKSDIYSYGVLLWEISSARVPFDGTPCLTILIEVSFGKRESPVEGTPSDYEYLYQQAWHENDSIRPSIDEILETLQISLNNQLSTA</sequence>
<dbReference type="Gene3D" id="1.10.510.10">
    <property type="entry name" value="Transferase(Phosphotransferase) domain 1"/>
    <property type="match status" value="1"/>
</dbReference>
<dbReference type="InterPro" id="IPR011009">
    <property type="entry name" value="Kinase-like_dom_sf"/>
</dbReference>
<proteinExistence type="predicted"/>
<dbReference type="Proteomes" id="UP000439903">
    <property type="component" value="Unassembled WGS sequence"/>
</dbReference>
<dbReference type="PROSITE" id="PS50011">
    <property type="entry name" value="PROTEIN_KINASE_DOM"/>
    <property type="match status" value="1"/>
</dbReference>
<dbReference type="GO" id="GO:0005524">
    <property type="term" value="F:ATP binding"/>
    <property type="evidence" value="ECO:0007669"/>
    <property type="project" value="InterPro"/>
</dbReference>
<dbReference type="Pfam" id="PF07714">
    <property type="entry name" value="PK_Tyr_Ser-Thr"/>
    <property type="match status" value="1"/>
</dbReference>
<evidence type="ECO:0000259" key="1">
    <source>
        <dbReference type="PROSITE" id="PS50011"/>
    </source>
</evidence>
<organism evidence="2 3">
    <name type="scientific">Gigaspora margarita</name>
    <dbReference type="NCBI Taxonomy" id="4874"/>
    <lineage>
        <taxon>Eukaryota</taxon>
        <taxon>Fungi</taxon>
        <taxon>Fungi incertae sedis</taxon>
        <taxon>Mucoromycota</taxon>
        <taxon>Glomeromycotina</taxon>
        <taxon>Glomeromycetes</taxon>
        <taxon>Diversisporales</taxon>
        <taxon>Gigasporaceae</taxon>
        <taxon>Gigaspora</taxon>
    </lineage>
</organism>
<comment type="caution">
    <text evidence="2">The sequence shown here is derived from an EMBL/GenBank/DDBJ whole genome shotgun (WGS) entry which is preliminary data.</text>
</comment>
<reference evidence="2 3" key="1">
    <citation type="journal article" date="2019" name="Environ. Microbiol.">
        <title>At the nexus of three kingdoms: the genome of the mycorrhizal fungus Gigaspora margarita provides insights into plant, endobacterial and fungal interactions.</title>
        <authorList>
            <person name="Venice F."/>
            <person name="Ghignone S."/>
            <person name="Salvioli di Fossalunga A."/>
            <person name="Amselem J."/>
            <person name="Novero M."/>
            <person name="Xianan X."/>
            <person name="Sedzielewska Toro K."/>
            <person name="Morin E."/>
            <person name="Lipzen A."/>
            <person name="Grigoriev I.V."/>
            <person name="Henrissat B."/>
            <person name="Martin F.M."/>
            <person name="Bonfante P."/>
        </authorList>
    </citation>
    <scope>NUCLEOTIDE SEQUENCE [LARGE SCALE GENOMIC DNA]</scope>
    <source>
        <strain evidence="2 3">BEG34</strain>
    </source>
</reference>
<keyword evidence="3" id="KW-1185">Reference proteome</keyword>
<evidence type="ECO:0000313" key="2">
    <source>
        <dbReference type="EMBL" id="KAF0488032.1"/>
    </source>
</evidence>
<dbReference type="SUPFAM" id="SSF56112">
    <property type="entry name" value="Protein kinase-like (PK-like)"/>
    <property type="match status" value="1"/>
</dbReference>
<dbReference type="PANTHER" id="PTHR44329">
    <property type="entry name" value="SERINE/THREONINE-PROTEIN KINASE TNNI3K-RELATED"/>
    <property type="match status" value="1"/>
</dbReference>
<name>A0A8H4AF32_GIGMA</name>
<dbReference type="InterPro" id="IPR001245">
    <property type="entry name" value="Ser-Thr/Tyr_kinase_cat_dom"/>
</dbReference>
<protein>
    <submittedName>
        <fullName evidence="2">Kinase-like protein</fullName>
    </submittedName>
</protein>
<dbReference type="InterPro" id="IPR051681">
    <property type="entry name" value="Ser/Thr_Kinases-Pseudokinases"/>
</dbReference>
<evidence type="ECO:0000313" key="3">
    <source>
        <dbReference type="Proteomes" id="UP000439903"/>
    </source>
</evidence>
<dbReference type="GO" id="GO:0004674">
    <property type="term" value="F:protein serine/threonine kinase activity"/>
    <property type="evidence" value="ECO:0007669"/>
    <property type="project" value="TreeGrafter"/>
</dbReference>
<feature type="domain" description="Protein kinase" evidence="1">
    <location>
        <begin position="1"/>
        <end position="199"/>
    </location>
</feature>
<dbReference type="AlphaFoldDB" id="A0A8H4AF32"/>